<evidence type="ECO:0000313" key="2">
    <source>
        <dbReference type="Proteomes" id="UP001275440"/>
    </source>
</evidence>
<evidence type="ECO:0000313" key="1">
    <source>
        <dbReference type="EMBL" id="MDV2474336.1"/>
    </source>
</evidence>
<name>A0ABU3WK37_9NOCA</name>
<proteinExistence type="predicted"/>
<sequence>MTSDDTPSLDQLLAVLRATEAGLAELDQILTRLEDYETELMTHEFVAGQHARQTRKTAAMIEALEQATAGQVGPLAAKVAGILRDR</sequence>
<gene>
    <name evidence="1" type="ORF">F8M49_01030</name>
</gene>
<reference evidence="1 2" key="1">
    <citation type="submission" date="2019-10" db="EMBL/GenBank/DDBJ databases">
        <title>Draft Genome Assembly of Rhodococcus zopfii DSM44189.</title>
        <authorList>
            <person name="Sutton J.M."/>
            <person name="Akob D.M."/>
            <person name="Bushman T.J."/>
        </authorList>
    </citation>
    <scope>NUCLEOTIDE SEQUENCE [LARGE SCALE GENOMIC DNA]</scope>
    <source>
        <strain evidence="1 2">DSM 44189</strain>
    </source>
</reference>
<comment type="caution">
    <text evidence="1">The sequence shown here is derived from an EMBL/GenBank/DDBJ whole genome shotgun (WGS) entry which is preliminary data.</text>
</comment>
<keyword evidence="2" id="KW-1185">Reference proteome</keyword>
<dbReference type="Proteomes" id="UP001275440">
    <property type="component" value="Unassembled WGS sequence"/>
</dbReference>
<organism evidence="1 2">
    <name type="scientific">Rhodococcus zopfii</name>
    <dbReference type="NCBI Taxonomy" id="43772"/>
    <lineage>
        <taxon>Bacteria</taxon>
        <taxon>Bacillati</taxon>
        <taxon>Actinomycetota</taxon>
        <taxon>Actinomycetes</taxon>
        <taxon>Mycobacteriales</taxon>
        <taxon>Nocardiaceae</taxon>
        <taxon>Rhodococcus</taxon>
    </lineage>
</organism>
<protein>
    <submittedName>
        <fullName evidence="1">Uncharacterized protein</fullName>
    </submittedName>
</protein>
<dbReference type="EMBL" id="WBMO01000001">
    <property type="protein sequence ID" value="MDV2474336.1"/>
    <property type="molecule type" value="Genomic_DNA"/>
</dbReference>
<accession>A0ABU3WK37</accession>